<dbReference type="PROSITE" id="PS50005">
    <property type="entry name" value="TPR"/>
    <property type="match status" value="6"/>
</dbReference>
<dbReference type="PANTHER" id="PTHR12558:SF13">
    <property type="entry name" value="CELL DIVISION CYCLE PROTEIN 27 HOMOLOG"/>
    <property type="match status" value="1"/>
</dbReference>
<dbReference type="GO" id="GO:0005737">
    <property type="term" value="C:cytoplasm"/>
    <property type="evidence" value="ECO:0007669"/>
    <property type="project" value="TreeGrafter"/>
</dbReference>
<feature type="region of interest" description="Disordered" evidence="5">
    <location>
        <begin position="419"/>
        <end position="452"/>
    </location>
</feature>
<dbReference type="InterPro" id="IPR013105">
    <property type="entry name" value="TPR_2"/>
</dbReference>
<dbReference type="SMART" id="SM00028">
    <property type="entry name" value="TPR"/>
    <property type="match status" value="8"/>
</dbReference>
<dbReference type="PANTHER" id="PTHR12558">
    <property type="entry name" value="CELL DIVISION CYCLE 16,23,27"/>
    <property type="match status" value="1"/>
</dbReference>
<dbReference type="SUPFAM" id="SSF48452">
    <property type="entry name" value="TPR-like"/>
    <property type="match status" value="3"/>
</dbReference>
<feature type="compositionally biased region" description="Low complexity" evidence="5">
    <location>
        <begin position="442"/>
        <end position="452"/>
    </location>
</feature>
<evidence type="ECO:0000313" key="6">
    <source>
        <dbReference type="Proteomes" id="UP000504637"/>
    </source>
</evidence>
<dbReference type="GO" id="GO:0007091">
    <property type="term" value="P:metaphase/anaphase transition of mitotic cell cycle"/>
    <property type="evidence" value="ECO:0007669"/>
    <property type="project" value="TreeGrafter"/>
</dbReference>
<feature type="repeat" description="TPR" evidence="4">
    <location>
        <begin position="613"/>
        <end position="646"/>
    </location>
</feature>
<accession>A0A6J3M5Y0</accession>
<dbReference type="InterPro" id="IPR011990">
    <property type="entry name" value="TPR-like_helical_dom_sf"/>
</dbReference>
<evidence type="ECO:0000256" key="5">
    <source>
        <dbReference type="SAM" id="MobiDB-lite"/>
    </source>
</evidence>
<gene>
    <name evidence="7" type="ORF">K489DRAFT_389165</name>
</gene>
<dbReference type="Pfam" id="PF12895">
    <property type="entry name" value="ANAPC3"/>
    <property type="match status" value="1"/>
</dbReference>
<keyword evidence="2 4" id="KW-0802">TPR repeat</keyword>
<evidence type="ECO:0000313" key="7">
    <source>
        <dbReference type="RefSeq" id="XP_033459293.1"/>
    </source>
</evidence>
<feature type="repeat" description="TPR" evidence="4">
    <location>
        <begin position="511"/>
        <end position="544"/>
    </location>
</feature>
<feature type="repeat" description="TPR" evidence="4">
    <location>
        <begin position="749"/>
        <end position="782"/>
    </location>
</feature>
<evidence type="ECO:0000256" key="4">
    <source>
        <dbReference type="PROSITE-ProRule" id="PRU00339"/>
    </source>
</evidence>
<feature type="repeat" description="TPR" evidence="4">
    <location>
        <begin position="681"/>
        <end position="714"/>
    </location>
</feature>
<keyword evidence="1" id="KW-0677">Repeat</keyword>
<feature type="compositionally biased region" description="Polar residues" evidence="5">
    <location>
        <begin position="313"/>
        <end position="326"/>
    </location>
</feature>
<feature type="region of interest" description="Disordered" evidence="5">
    <location>
        <begin position="277"/>
        <end position="329"/>
    </location>
</feature>
<dbReference type="AlphaFoldDB" id="A0A6J3M5Y0"/>
<keyword evidence="6" id="KW-1185">Reference proteome</keyword>
<dbReference type="Pfam" id="PF13432">
    <property type="entry name" value="TPR_16"/>
    <property type="match status" value="1"/>
</dbReference>
<feature type="repeat" description="TPR" evidence="4">
    <location>
        <begin position="579"/>
        <end position="612"/>
    </location>
</feature>
<dbReference type="RefSeq" id="XP_033459293.1">
    <property type="nucleotide sequence ID" value="XM_033606480.1"/>
</dbReference>
<proteinExistence type="inferred from homology"/>
<evidence type="ECO:0000256" key="3">
    <source>
        <dbReference type="ARBA" id="ARBA00038210"/>
    </source>
</evidence>
<dbReference type="Gene3D" id="1.25.40.10">
    <property type="entry name" value="Tetratricopeptide repeat domain"/>
    <property type="match status" value="4"/>
</dbReference>
<organism evidence="7">
    <name type="scientific">Dissoconium aciculare CBS 342.82</name>
    <dbReference type="NCBI Taxonomy" id="1314786"/>
    <lineage>
        <taxon>Eukaryota</taxon>
        <taxon>Fungi</taxon>
        <taxon>Dikarya</taxon>
        <taxon>Ascomycota</taxon>
        <taxon>Pezizomycotina</taxon>
        <taxon>Dothideomycetes</taxon>
        <taxon>Dothideomycetidae</taxon>
        <taxon>Mycosphaerellales</taxon>
        <taxon>Dissoconiaceae</taxon>
        <taxon>Dissoconium</taxon>
    </lineage>
</organism>
<evidence type="ECO:0000256" key="1">
    <source>
        <dbReference type="ARBA" id="ARBA00022737"/>
    </source>
</evidence>
<feature type="region of interest" description="Disordered" evidence="5">
    <location>
        <begin position="357"/>
        <end position="404"/>
    </location>
</feature>
<dbReference type="GO" id="GO:0031145">
    <property type="term" value="P:anaphase-promoting complex-dependent catabolic process"/>
    <property type="evidence" value="ECO:0007669"/>
    <property type="project" value="TreeGrafter"/>
</dbReference>
<dbReference type="Pfam" id="PF07719">
    <property type="entry name" value="TPR_2"/>
    <property type="match status" value="1"/>
</dbReference>
<dbReference type="GO" id="GO:0016567">
    <property type="term" value="P:protein ubiquitination"/>
    <property type="evidence" value="ECO:0007669"/>
    <property type="project" value="TreeGrafter"/>
</dbReference>
<dbReference type="InterPro" id="IPR019734">
    <property type="entry name" value="TPR_rpt"/>
</dbReference>
<feature type="compositionally biased region" description="Basic and acidic residues" evidence="5">
    <location>
        <begin position="423"/>
        <end position="440"/>
    </location>
</feature>
<reference evidence="7" key="3">
    <citation type="submission" date="2025-08" db="UniProtKB">
        <authorList>
            <consortium name="RefSeq"/>
        </authorList>
    </citation>
    <scope>IDENTIFICATION</scope>
    <source>
        <strain evidence="7">CBS 342.82</strain>
    </source>
</reference>
<sequence>MELAFFPQLLCGLRQLIYYHLDNDLLENANFLAGRLHALLPRSEDAAHLLALTYFRMRRYRMAYDYSQKHALSGRHLGCAYIFAQACQELGRNTEGISALEKSRAHWAGRSDWNQYSETSRRYLPDAPAVLTLLAKLWRAQGDSKKAADCFVEVHKLNPFVWEAFEGLCGLRADLKVDQMFRTSAGSTNAAPVNVDDTSVVQMSRQPLAPQYNYGPSNPGRSTLFPATSKANHVYDEGDIFAPTIKPQSILSVDSAPSPSDWDTPITAMTTMDDVSMGGTVTENDDVFGEPPAAPPRKARGGLQFDNVERQRQPTLRTGHTQTSSEGMHDTAARFRLGAGAQKRTLSGHSTAQAGLDALAQPRRSNRIVGSQAPSARLPRSIAESTASTAGRSDRYERSQKQVTEVRPRGIVGRVVSGNRKMMPLEEREKEKRAPSRASEKSSTASGVTSAAGRRPVVVASNSISVEEEATNTLLNDFKALAIGYHAASRFESFSAARAFKALPNSQKDSPWVLSQLAKTYYESGDFKNSEEYFVRLLKAQPSRVEDMEVYSTVLWHLKKESALSFLCQVLRDQAFDAPQTWVAIGNAFSLSREHDQAISAFRRATQLDDNLAYAWTLMGHEYIANEAYDSAIGAFRKSVAVDRLGYAGWYGLGKSYERMQKLEDAERHYRIAMTLNPTNSTLLVCVGVVLERLQNRHAALAHYSKALELTPHSSLARFKKARVLMHLKQYDMALRDLEVLKSQASDEANVWFLLGKCYKGMGNRSGALRALTTALNLDVKAAPFIKEAIEALDDDVEDGDDDSDDD</sequence>
<comment type="similarity">
    <text evidence="3">Belongs to the APC3/CDC27 family.</text>
</comment>
<dbReference type="Proteomes" id="UP000504637">
    <property type="component" value="Unplaced"/>
</dbReference>
<dbReference type="Pfam" id="PF13181">
    <property type="entry name" value="TPR_8"/>
    <property type="match status" value="2"/>
</dbReference>
<dbReference type="OrthoDB" id="329563at2759"/>
<dbReference type="GO" id="GO:0051301">
    <property type="term" value="P:cell division"/>
    <property type="evidence" value="ECO:0007669"/>
    <property type="project" value="TreeGrafter"/>
</dbReference>
<evidence type="ECO:0000256" key="2">
    <source>
        <dbReference type="ARBA" id="ARBA00022803"/>
    </source>
</evidence>
<protein>
    <submittedName>
        <fullName evidence="7">TPR-like protein</fullName>
    </submittedName>
</protein>
<dbReference type="GeneID" id="54364280"/>
<reference evidence="7" key="2">
    <citation type="submission" date="2020-04" db="EMBL/GenBank/DDBJ databases">
        <authorList>
            <consortium name="NCBI Genome Project"/>
        </authorList>
    </citation>
    <scope>NUCLEOTIDE SEQUENCE</scope>
    <source>
        <strain evidence="7">CBS 342.82</strain>
    </source>
</reference>
<name>A0A6J3M5Y0_9PEZI</name>
<feature type="repeat" description="TPR" evidence="4">
    <location>
        <begin position="647"/>
        <end position="680"/>
    </location>
</feature>
<feature type="compositionally biased region" description="Basic and acidic residues" evidence="5">
    <location>
        <begin position="392"/>
        <end position="404"/>
    </location>
</feature>
<reference evidence="7" key="1">
    <citation type="submission" date="2020-01" db="EMBL/GenBank/DDBJ databases">
        <authorList>
            <consortium name="DOE Joint Genome Institute"/>
            <person name="Haridas S."/>
            <person name="Albert R."/>
            <person name="Binder M."/>
            <person name="Bloem J."/>
            <person name="Labutti K."/>
            <person name="Salamov A."/>
            <person name="Andreopoulos B."/>
            <person name="Baker S.E."/>
            <person name="Barry K."/>
            <person name="Bills G."/>
            <person name="Bluhm B.H."/>
            <person name="Cannon C."/>
            <person name="Castanera R."/>
            <person name="Culley D.E."/>
            <person name="Daum C."/>
            <person name="Ezra D."/>
            <person name="Gonzalez J.B."/>
            <person name="Henrissat B."/>
            <person name="Kuo A."/>
            <person name="Liang C."/>
            <person name="Lipzen A."/>
            <person name="Lutzoni F."/>
            <person name="Magnuson J."/>
            <person name="Mondo S."/>
            <person name="Nolan M."/>
            <person name="Ohm R."/>
            <person name="Pangilinan J."/>
            <person name="Park H.-J."/>
            <person name="Ramirez L."/>
            <person name="Alfaro M."/>
            <person name="Sun H."/>
            <person name="Tritt A."/>
            <person name="Yoshinaga Y."/>
            <person name="Zwiers L.-H."/>
            <person name="Turgeon B.G."/>
            <person name="Goodwin S.B."/>
            <person name="Spatafora J.W."/>
            <person name="Crous P.W."/>
            <person name="Grigoriev I.V."/>
        </authorList>
    </citation>
    <scope>NUCLEOTIDE SEQUENCE</scope>
    <source>
        <strain evidence="7">CBS 342.82</strain>
    </source>
</reference>
<dbReference type="GO" id="GO:0005680">
    <property type="term" value="C:anaphase-promoting complex"/>
    <property type="evidence" value="ECO:0007669"/>
    <property type="project" value="UniProtKB-ARBA"/>
</dbReference>